<evidence type="ECO:0000313" key="3">
    <source>
        <dbReference type="Proteomes" id="UP001247620"/>
    </source>
</evidence>
<dbReference type="Gene3D" id="3.90.1150.200">
    <property type="match status" value="1"/>
</dbReference>
<dbReference type="Pfam" id="PF08818">
    <property type="entry name" value="DUF1801"/>
    <property type="match status" value="1"/>
</dbReference>
<gene>
    <name evidence="2" type="ORF">J2W55_003750</name>
</gene>
<feature type="domain" description="YdhG-like" evidence="1">
    <location>
        <begin position="19"/>
        <end position="115"/>
    </location>
</feature>
<dbReference type="EMBL" id="JAVDUU010000003">
    <property type="protein sequence ID" value="MDR6943897.1"/>
    <property type="molecule type" value="Genomic_DNA"/>
</dbReference>
<dbReference type="InterPro" id="IPR014922">
    <property type="entry name" value="YdhG-like"/>
</dbReference>
<reference evidence="2 3" key="1">
    <citation type="submission" date="2023-07" db="EMBL/GenBank/DDBJ databases">
        <title>Sorghum-associated microbial communities from plants grown in Nebraska, USA.</title>
        <authorList>
            <person name="Schachtman D."/>
        </authorList>
    </citation>
    <scope>NUCLEOTIDE SEQUENCE [LARGE SCALE GENOMIC DNA]</scope>
    <source>
        <strain evidence="2 3">3262</strain>
    </source>
</reference>
<name>A0ABU1TES9_9SPHI</name>
<dbReference type="Proteomes" id="UP001247620">
    <property type="component" value="Unassembled WGS sequence"/>
</dbReference>
<dbReference type="Pfam" id="PF13376">
    <property type="entry name" value="OmdA"/>
    <property type="match status" value="1"/>
</dbReference>
<proteinExistence type="predicted"/>
<evidence type="ECO:0000313" key="2">
    <source>
        <dbReference type="EMBL" id="MDR6943897.1"/>
    </source>
</evidence>
<comment type="caution">
    <text evidence="2">The sequence shown here is derived from an EMBL/GenBank/DDBJ whole genome shotgun (WGS) entry which is preliminary data.</text>
</comment>
<sequence>MSYNPAVDNYINKAEGFAKPILEHCRQLIHQNCPDVEEAIKWGIPHFDYKGDHMFVMAAYKAHCSFTFMKGELMGDSRFKANKDVKPIKRFLGKINQLNDLPPDAEFNALIREAVELNERDIKIKRVRPEAEKPKILKTPDYFQTALEGNPRAKEVFESKSNSFRKEYVIWLTDAKTEETRQKRITEALEWIADGKGRFWKHQK</sequence>
<accession>A0ABU1TES9</accession>
<dbReference type="RefSeq" id="WP_310098928.1">
    <property type="nucleotide sequence ID" value="NZ_JAVDUU010000003.1"/>
</dbReference>
<dbReference type="SUPFAM" id="SSF159888">
    <property type="entry name" value="YdhG-like"/>
    <property type="match status" value="1"/>
</dbReference>
<keyword evidence="3" id="KW-1185">Reference proteome</keyword>
<evidence type="ECO:0000259" key="1">
    <source>
        <dbReference type="Pfam" id="PF08818"/>
    </source>
</evidence>
<protein>
    <submittedName>
        <fullName evidence="2">Uncharacterized protein YdeI (YjbR/CyaY-like superfamily)</fullName>
    </submittedName>
</protein>
<organism evidence="2 3">
    <name type="scientific">Mucilaginibacter pocheonensis</name>
    <dbReference type="NCBI Taxonomy" id="398050"/>
    <lineage>
        <taxon>Bacteria</taxon>
        <taxon>Pseudomonadati</taxon>
        <taxon>Bacteroidota</taxon>
        <taxon>Sphingobacteriia</taxon>
        <taxon>Sphingobacteriales</taxon>
        <taxon>Sphingobacteriaceae</taxon>
        <taxon>Mucilaginibacter</taxon>
    </lineage>
</organism>